<reference evidence="2" key="1">
    <citation type="submission" date="2020-12" db="EMBL/GenBank/DDBJ databases">
        <authorList>
            <consortium name="Molecular Ecology Group"/>
        </authorList>
    </citation>
    <scope>NUCLEOTIDE SEQUENCE</scope>
    <source>
        <strain evidence="2">TBG_1078</strain>
    </source>
</reference>
<name>A0A812A1S9_NYCPR</name>
<feature type="region of interest" description="Disordered" evidence="1">
    <location>
        <begin position="105"/>
        <end position="132"/>
    </location>
</feature>
<comment type="caution">
    <text evidence="2">The sequence shown here is derived from an EMBL/GenBank/DDBJ whole genome shotgun (WGS) entry which is preliminary data.</text>
</comment>
<evidence type="ECO:0000313" key="2">
    <source>
        <dbReference type="EMBL" id="CAD7694306.1"/>
    </source>
</evidence>
<dbReference type="AlphaFoldDB" id="A0A812A1S9"/>
<dbReference type="Proteomes" id="UP000645828">
    <property type="component" value="Unassembled WGS sequence"/>
</dbReference>
<feature type="region of interest" description="Disordered" evidence="1">
    <location>
        <begin position="51"/>
        <end position="86"/>
    </location>
</feature>
<evidence type="ECO:0000256" key="1">
    <source>
        <dbReference type="SAM" id="MobiDB-lite"/>
    </source>
</evidence>
<proteinExistence type="predicted"/>
<accession>A0A812A1S9</accession>
<evidence type="ECO:0000313" key="3">
    <source>
        <dbReference type="Proteomes" id="UP000645828"/>
    </source>
</evidence>
<dbReference type="EMBL" id="CAJHUB010000789">
    <property type="protein sequence ID" value="CAD7694306.1"/>
    <property type="molecule type" value="Genomic_DNA"/>
</dbReference>
<keyword evidence="3" id="KW-1185">Reference proteome</keyword>
<protein>
    <submittedName>
        <fullName evidence="2">(raccoon dog) hypothetical protein</fullName>
    </submittedName>
</protein>
<feature type="compositionally biased region" description="Low complexity" evidence="1">
    <location>
        <begin position="105"/>
        <end position="117"/>
    </location>
</feature>
<organism evidence="2 3">
    <name type="scientific">Nyctereutes procyonoides</name>
    <name type="common">Raccoon dog</name>
    <name type="synonym">Canis procyonoides</name>
    <dbReference type="NCBI Taxonomy" id="34880"/>
    <lineage>
        <taxon>Eukaryota</taxon>
        <taxon>Metazoa</taxon>
        <taxon>Chordata</taxon>
        <taxon>Craniata</taxon>
        <taxon>Vertebrata</taxon>
        <taxon>Euteleostomi</taxon>
        <taxon>Mammalia</taxon>
        <taxon>Eutheria</taxon>
        <taxon>Laurasiatheria</taxon>
        <taxon>Carnivora</taxon>
        <taxon>Caniformia</taxon>
        <taxon>Canidae</taxon>
        <taxon>Nyctereutes</taxon>
    </lineage>
</organism>
<sequence>MPDCCGLHISRGVTHRKTTSRQVKLASPCQDARQVNVSEMLMNTVQQRAEEVAPAALSPPERGTDARPVQARPRQRPETQAASRGPALCMPGVVVSLSAARLPASPAAGALAPPAARGLREAPRSRAARGVA</sequence>
<gene>
    <name evidence="2" type="ORF">NYPRO_LOCUS27098</name>
</gene>